<evidence type="ECO:0000256" key="2">
    <source>
        <dbReference type="ARBA" id="ARBA00022670"/>
    </source>
</evidence>
<comment type="caution">
    <text evidence="8">The sequence shown here is derived from an EMBL/GenBank/DDBJ whole genome shotgun (WGS) entry which is preliminary data.</text>
</comment>
<protein>
    <submittedName>
        <fullName evidence="8">Glycoside hydrolase</fullName>
    </submittedName>
</protein>
<keyword evidence="9" id="KW-1185">Reference proteome</keyword>
<evidence type="ECO:0000256" key="1">
    <source>
        <dbReference type="ARBA" id="ARBA00007074"/>
    </source>
</evidence>
<feature type="domain" description="NlpC/P60" evidence="7">
    <location>
        <begin position="238"/>
        <end position="359"/>
    </location>
</feature>
<dbReference type="AlphaFoldDB" id="A0A4U0MYK3"/>
<evidence type="ECO:0000313" key="8">
    <source>
        <dbReference type="EMBL" id="TJZ46265.1"/>
    </source>
</evidence>
<comment type="similarity">
    <text evidence="1">Belongs to the peptidase C40 family.</text>
</comment>
<feature type="region of interest" description="Disordered" evidence="6">
    <location>
        <begin position="1"/>
        <end position="41"/>
    </location>
</feature>
<dbReference type="GO" id="GO:0008234">
    <property type="term" value="F:cysteine-type peptidase activity"/>
    <property type="evidence" value="ECO:0007669"/>
    <property type="project" value="UniProtKB-KW"/>
</dbReference>
<gene>
    <name evidence="8" type="ORF">FCH28_25985</name>
</gene>
<dbReference type="EMBL" id="SUMB01000010">
    <property type="protein sequence ID" value="TJZ46265.1"/>
    <property type="molecule type" value="Genomic_DNA"/>
</dbReference>
<dbReference type="Proteomes" id="UP000308697">
    <property type="component" value="Unassembled WGS sequence"/>
</dbReference>
<dbReference type="Gene3D" id="3.90.1720.10">
    <property type="entry name" value="endopeptidase domain like (from Nostoc punctiforme)"/>
    <property type="match status" value="1"/>
</dbReference>
<dbReference type="Pfam" id="PF00877">
    <property type="entry name" value="NLPC_P60"/>
    <property type="match status" value="1"/>
</dbReference>
<feature type="compositionally biased region" description="Basic and acidic residues" evidence="6">
    <location>
        <begin position="362"/>
        <end position="417"/>
    </location>
</feature>
<evidence type="ECO:0000256" key="6">
    <source>
        <dbReference type="SAM" id="MobiDB-lite"/>
    </source>
</evidence>
<evidence type="ECO:0000256" key="3">
    <source>
        <dbReference type="ARBA" id="ARBA00022801"/>
    </source>
</evidence>
<sequence length="444" mass="49103">MAGGSTGEPTDTGESTSPDADADTDADADAPLSPTERTPSALLRQLQSLYRKTEESTEAYNATQEDLGEAQQHFTALDTRLAKARRQLTEARADAGRLARLQYQGASTGGLSSYLRILMAEDPQQAMDSGHFLQEAAAEQAATVARLTGAEKTANALAKEARASLDQQRHLTDQRRQQRDTVLEKLRAVEELLASLTEEQLTELSQLEAQGIDSAQRTALATGAVGGRDQEGKESAPSRVGERALAYALDQVGKPYVWGATGPDSFDCSGLTSQAWAHAGRRIPRTSQKQWKELPHVRLNELRPSDLVIYFRGATHVAMYVGGGKVVQAPKPGGRVEIVPIASNPLLGAVRPDPGPGPEGTEETKGTGEREAGGTEETRRRDEDRRREDDRRRDEDRRREEDRRPDRRPEGAWRPEEDWSPWDEWDAEERALRPMRRLEAVWRI</sequence>
<dbReference type="SUPFAM" id="SSF54001">
    <property type="entry name" value="Cysteine proteinases"/>
    <property type="match status" value="1"/>
</dbReference>
<feature type="region of interest" description="Disordered" evidence="6">
    <location>
        <begin position="345"/>
        <end position="430"/>
    </location>
</feature>
<dbReference type="PANTHER" id="PTHR47359">
    <property type="entry name" value="PEPTIDOGLYCAN DL-ENDOPEPTIDASE CWLO"/>
    <property type="match status" value="1"/>
</dbReference>
<name>A0A4U0MYK3_9ACTN</name>
<dbReference type="InterPro" id="IPR051794">
    <property type="entry name" value="PG_Endopeptidase_C40"/>
</dbReference>
<keyword evidence="5" id="KW-0175">Coiled coil</keyword>
<feature type="coiled-coil region" evidence="5">
    <location>
        <begin position="74"/>
        <end position="101"/>
    </location>
</feature>
<keyword evidence="3 8" id="KW-0378">Hydrolase</keyword>
<evidence type="ECO:0000259" key="7">
    <source>
        <dbReference type="PROSITE" id="PS51935"/>
    </source>
</evidence>
<feature type="compositionally biased region" description="Acidic residues" evidence="6">
    <location>
        <begin position="418"/>
        <end position="427"/>
    </location>
</feature>
<proteinExistence type="inferred from homology"/>
<dbReference type="OrthoDB" id="5177647at2"/>
<accession>A0A4U0MYK3</accession>
<evidence type="ECO:0000256" key="4">
    <source>
        <dbReference type="ARBA" id="ARBA00022807"/>
    </source>
</evidence>
<dbReference type="InterPro" id="IPR000064">
    <property type="entry name" value="NLP_P60_dom"/>
</dbReference>
<keyword evidence="4" id="KW-0788">Thiol protease</keyword>
<evidence type="ECO:0000313" key="9">
    <source>
        <dbReference type="Proteomes" id="UP000308697"/>
    </source>
</evidence>
<organism evidence="8 9">
    <name type="scientific">Streptomyces piniterrae</name>
    <dbReference type="NCBI Taxonomy" id="2571125"/>
    <lineage>
        <taxon>Bacteria</taxon>
        <taxon>Bacillati</taxon>
        <taxon>Actinomycetota</taxon>
        <taxon>Actinomycetes</taxon>
        <taxon>Kitasatosporales</taxon>
        <taxon>Streptomycetaceae</taxon>
        <taxon>Streptomyces</taxon>
    </lineage>
</organism>
<evidence type="ECO:0000256" key="5">
    <source>
        <dbReference type="SAM" id="Coils"/>
    </source>
</evidence>
<dbReference type="GO" id="GO:0006508">
    <property type="term" value="P:proteolysis"/>
    <property type="evidence" value="ECO:0007669"/>
    <property type="project" value="UniProtKB-KW"/>
</dbReference>
<dbReference type="PANTHER" id="PTHR47359:SF3">
    <property type="entry name" value="NLP_P60 DOMAIN-CONTAINING PROTEIN-RELATED"/>
    <property type="match status" value="1"/>
</dbReference>
<dbReference type="PROSITE" id="PS51935">
    <property type="entry name" value="NLPC_P60"/>
    <property type="match status" value="1"/>
</dbReference>
<reference evidence="8 9" key="1">
    <citation type="submission" date="2019-04" db="EMBL/GenBank/DDBJ databases">
        <title>Streptomyces piniterrae sp. nov., a heliquinomycin-producing actinomycete isolated from rhizosphere soil of Pinus yunnanensis.</title>
        <authorList>
            <person name="Zhuang X."/>
            <person name="Zhao J."/>
        </authorList>
    </citation>
    <scope>NUCLEOTIDE SEQUENCE [LARGE SCALE GENOMIC DNA]</scope>
    <source>
        <strain evidence="9">jys28</strain>
    </source>
</reference>
<keyword evidence="2" id="KW-0645">Protease</keyword>
<dbReference type="InterPro" id="IPR038765">
    <property type="entry name" value="Papain-like_cys_pep_sf"/>
</dbReference>